<sequence>MPKFKAPNGMPITCILEKVPCIVGLESISEDGTEVEYDGNGSDVIWDEQKPVKRGGSFVFLDEDGEEWTFDQLTKVEE</sequence>
<gene>
    <name evidence="1" type="ORF">NT26_1405</name>
</gene>
<evidence type="ECO:0000313" key="2">
    <source>
        <dbReference type="Proteomes" id="UP000010792"/>
    </source>
</evidence>
<dbReference type="OrthoDB" id="8421817at2"/>
<reference evidence="1 2" key="1">
    <citation type="journal article" date="2013" name="Genome Biol. Evol.">
        <title>Life in an arsenic-containing gold mine: genome and physiology of the autotrophic arsenite-oxidizing bacterium rhizobium sp. NT-26.</title>
        <authorList>
            <person name="Andres J."/>
            <person name="Arsene-Ploetze F."/>
            <person name="Barbe V."/>
            <person name="Brochier-Armanet C."/>
            <person name="Cleiss-Arnold J."/>
            <person name="Coppee J.Y."/>
            <person name="Dillies M.A."/>
            <person name="Geist"/>
            <person name="L"/>
            <person name="Joublin A."/>
            <person name="Koechler S."/>
            <person name="Lassalle F."/>
            <person name="Marchal M."/>
            <person name="Medigue C."/>
            <person name="Muller D."/>
            <person name="Nesme X."/>
            <person name="Plewniak F."/>
            <person name="Proux C."/>
            <person name="Ramirez-Bahena M.H."/>
            <person name="Schenowitz C."/>
            <person name="Sismeiro O."/>
            <person name="Vallenet D."/>
            <person name="Santini J.M."/>
            <person name="Bertin P.N."/>
        </authorList>
    </citation>
    <scope>NUCLEOTIDE SEQUENCE [LARGE SCALE GENOMIC DNA]</scope>
    <source>
        <strain evidence="1 2">NT-26</strain>
    </source>
</reference>
<dbReference type="AlphaFoldDB" id="L0NE36"/>
<keyword evidence="2" id="KW-1185">Reference proteome</keyword>
<dbReference type="Proteomes" id="UP000010792">
    <property type="component" value="Chromosome"/>
</dbReference>
<dbReference type="KEGG" id="rht:NT26_1405"/>
<evidence type="ECO:0000313" key="1">
    <source>
        <dbReference type="EMBL" id="CCF19129.1"/>
    </source>
</evidence>
<dbReference type="STRING" id="1125847.NT26_1405"/>
<organism evidence="1 2">
    <name type="scientific">Pseudorhizobium banfieldiae</name>
    <dbReference type="NCBI Taxonomy" id="1125847"/>
    <lineage>
        <taxon>Bacteria</taxon>
        <taxon>Pseudomonadati</taxon>
        <taxon>Pseudomonadota</taxon>
        <taxon>Alphaproteobacteria</taxon>
        <taxon>Hyphomicrobiales</taxon>
        <taxon>Rhizobiaceae</taxon>
        <taxon>Rhizobium/Agrobacterium group</taxon>
        <taxon>Pseudorhizobium</taxon>
    </lineage>
</organism>
<name>L0NE36_9HYPH</name>
<dbReference type="EMBL" id="FO082820">
    <property type="protein sequence ID" value="CCF19129.1"/>
    <property type="molecule type" value="Genomic_DNA"/>
</dbReference>
<accession>L0NE36</accession>
<proteinExistence type="predicted"/>
<protein>
    <submittedName>
        <fullName evidence="1">Uncharacterized protein</fullName>
    </submittedName>
</protein>
<dbReference type="RefSeq" id="WP_052638024.1">
    <property type="nucleotide sequence ID" value="NZ_FO082820.1"/>
</dbReference>